<feature type="domain" description="UBR-type" evidence="6">
    <location>
        <begin position="47"/>
        <end position="115"/>
    </location>
</feature>
<dbReference type="Pfam" id="PF02207">
    <property type="entry name" value="zf-UBR"/>
    <property type="match status" value="1"/>
</dbReference>
<dbReference type="GO" id="GO:0061630">
    <property type="term" value="F:ubiquitin protein ligase activity"/>
    <property type="evidence" value="ECO:0007669"/>
    <property type="project" value="InterPro"/>
</dbReference>
<dbReference type="InterPro" id="IPR040204">
    <property type="entry name" value="UBR7"/>
</dbReference>
<dbReference type="SMART" id="SM00396">
    <property type="entry name" value="ZnF_UBR1"/>
    <property type="match status" value="1"/>
</dbReference>
<sequence length="451" mass="49236">MLNREALLFSPTREGVPSSDDFVAEDLIGAQEALEAEAREIMPYKFDACTYDLGYIKQPLFACQTCLNDRAVCAACSIACHGDHSLVELFNRRNFRCDCGTEAMGAGSFCSISHRNDAPANTRNHYDKNFEGVFCFCGRPYDPHTEVEDMLQCLVCEDWLHESCVFGASNSDPPLRQDEFDTMVCQRCVRGNGEVRRILERYAGVEGTGVMLVAPDGAVSGRLAAASTAENGAEEDTGDTAGGGVQANGGEQREAKRKAGDGDDVDGRLAKKAKVDLPPPSALHAQPVLPDTTTSASQSSPARKVTESKPSSDRPTNCQAPPLVSPEETPLAKIEAAGGRSNVFLADNFTSTWCRCSQCLPSFINFPYLLDEEDTYEPPDDPDAQKSTFDLGMDHLLNRMPRGQAIDSIQAFTTLSDRLKDYLRPLAASGTTITKDHIESFFEAERERRQA</sequence>
<evidence type="ECO:0000259" key="6">
    <source>
        <dbReference type="PROSITE" id="PS51157"/>
    </source>
</evidence>
<dbReference type="InterPro" id="IPR003126">
    <property type="entry name" value="Znf_UBR"/>
</dbReference>
<protein>
    <submittedName>
        <fullName evidence="7">E3 ubiquitin-protein ligase UBR7</fullName>
    </submittedName>
</protein>
<evidence type="ECO:0000256" key="4">
    <source>
        <dbReference type="PROSITE-ProRule" id="PRU00508"/>
    </source>
</evidence>
<dbReference type="GO" id="GO:0008270">
    <property type="term" value="F:zinc ion binding"/>
    <property type="evidence" value="ECO:0007669"/>
    <property type="project" value="UniProtKB-KW"/>
</dbReference>
<dbReference type="AlphaFoldDB" id="A0A511KDC0"/>
<feature type="compositionally biased region" description="Polar residues" evidence="5">
    <location>
        <begin position="291"/>
        <end position="301"/>
    </location>
</feature>
<dbReference type="Proteomes" id="UP000321518">
    <property type="component" value="Unassembled WGS sequence"/>
</dbReference>
<organism evidence="7 8">
    <name type="scientific">Rhodotorula toruloides</name>
    <name type="common">Yeast</name>
    <name type="synonym">Rhodosporidium toruloides</name>
    <dbReference type="NCBI Taxonomy" id="5286"/>
    <lineage>
        <taxon>Eukaryota</taxon>
        <taxon>Fungi</taxon>
        <taxon>Dikarya</taxon>
        <taxon>Basidiomycota</taxon>
        <taxon>Pucciniomycotina</taxon>
        <taxon>Microbotryomycetes</taxon>
        <taxon>Sporidiobolales</taxon>
        <taxon>Sporidiobolaceae</taxon>
        <taxon>Rhodotorula</taxon>
    </lineage>
</organism>
<evidence type="ECO:0000256" key="2">
    <source>
        <dbReference type="ARBA" id="ARBA00022771"/>
    </source>
</evidence>
<feature type="compositionally biased region" description="Basic and acidic residues" evidence="5">
    <location>
        <begin position="251"/>
        <end position="275"/>
    </location>
</feature>
<accession>A0A511KDC0</accession>
<dbReference type="CDD" id="cd15542">
    <property type="entry name" value="PHD_UBR7"/>
    <property type="match status" value="1"/>
</dbReference>
<dbReference type="InterPro" id="IPR047506">
    <property type="entry name" value="UBR7-like_UBR-box"/>
</dbReference>
<evidence type="ECO:0000313" key="8">
    <source>
        <dbReference type="Proteomes" id="UP000321518"/>
    </source>
</evidence>
<dbReference type="CDD" id="cd19677">
    <property type="entry name" value="UBR-box_UBR7"/>
    <property type="match status" value="1"/>
</dbReference>
<dbReference type="SMART" id="SM00249">
    <property type="entry name" value="PHD"/>
    <property type="match status" value="1"/>
</dbReference>
<dbReference type="InterPro" id="IPR011011">
    <property type="entry name" value="Znf_FYVE_PHD"/>
</dbReference>
<dbReference type="EMBL" id="BJWK01000003">
    <property type="protein sequence ID" value="GEM07394.1"/>
    <property type="molecule type" value="Genomic_DNA"/>
</dbReference>
<comment type="caution">
    <text evidence="7">The sequence shown here is derived from an EMBL/GenBank/DDBJ whole genome shotgun (WGS) entry which is preliminary data.</text>
</comment>
<keyword evidence="3" id="KW-0862">Zinc</keyword>
<dbReference type="PANTHER" id="PTHR13513">
    <property type="entry name" value="E3 UBIQUITIN-PROTEIN LIGASE UBR7"/>
    <property type="match status" value="1"/>
</dbReference>
<evidence type="ECO:0000256" key="5">
    <source>
        <dbReference type="SAM" id="MobiDB-lite"/>
    </source>
</evidence>
<dbReference type="OrthoDB" id="5795902at2759"/>
<gene>
    <name evidence="7" type="ORF">Rt10032_c03g1411</name>
</gene>
<feature type="region of interest" description="Disordered" evidence="5">
    <location>
        <begin position="225"/>
        <end position="328"/>
    </location>
</feature>
<keyword evidence="2" id="KW-0863">Zinc-finger</keyword>
<dbReference type="InterPro" id="IPR013083">
    <property type="entry name" value="Znf_RING/FYVE/PHD"/>
</dbReference>
<keyword evidence="1" id="KW-0479">Metal-binding</keyword>
<proteinExistence type="predicted"/>
<evidence type="ECO:0000313" key="7">
    <source>
        <dbReference type="EMBL" id="GEM07394.1"/>
    </source>
</evidence>
<dbReference type="PANTHER" id="PTHR13513:SF9">
    <property type="entry name" value="E3 UBIQUITIN-PROTEIN LIGASE UBR7-RELATED"/>
    <property type="match status" value="1"/>
</dbReference>
<evidence type="ECO:0000256" key="3">
    <source>
        <dbReference type="ARBA" id="ARBA00022833"/>
    </source>
</evidence>
<feature type="zinc finger region" description="UBR-type" evidence="4">
    <location>
        <begin position="47"/>
        <end position="115"/>
    </location>
</feature>
<dbReference type="Gene3D" id="3.30.40.10">
    <property type="entry name" value="Zinc/RING finger domain, C3HC4 (zinc finger)"/>
    <property type="match status" value="1"/>
</dbReference>
<dbReference type="InterPro" id="IPR001965">
    <property type="entry name" value="Znf_PHD"/>
</dbReference>
<dbReference type="PROSITE" id="PS51157">
    <property type="entry name" value="ZF_UBR"/>
    <property type="match status" value="1"/>
</dbReference>
<name>A0A511KDC0_RHOTO</name>
<evidence type="ECO:0000256" key="1">
    <source>
        <dbReference type="ARBA" id="ARBA00022723"/>
    </source>
</evidence>
<dbReference type="SUPFAM" id="SSF57903">
    <property type="entry name" value="FYVE/PHD zinc finger"/>
    <property type="match status" value="1"/>
</dbReference>
<reference evidence="7 8" key="1">
    <citation type="submission" date="2019-07" db="EMBL/GenBank/DDBJ databases">
        <title>Rhodotorula toruloides NBRC10032 genome sequencing.</title>
        <authorList>
            <person name="Shida Y."/>
            <person name="Takaku H."/>
            <person name="Ogasawara W."/>
            <person name="Mori K."/>
        </authorList>
    </citation>
    <scope>NUCLEOTIDE SEQUENCE [LARGE SCALE GENOMIC DNA]</scope>
    <source>
        <strain evidence="7 8">NBRC10032</strain>
    </source>
</reference>
<dbReference type="GO" id="GO:0005737">
    <property type="term" value="C:cytoplasm"/>
    <property type="evidence" value="ECO:0007669"/>
    <property type="project" value="TreeGrafter"/>
</dbReference>